<feature type="transmembrane region" description="Helical" evidence="1">
    <location>
        <begin position="6"/>
        <end position="24"/>
    </location>
</feature>
<evidence type="ECO:0000259" key="2">
    <source>
        <dbReference type="Pfam" id="PF17881"/>
    </source>
</evidence>
<feature type="domain" description="Cell wall elongation regulator TseB-like" evidence="2">
    <location>
        <begin position="37"/>
        <end position="81"/>
    </location>
</feature>
<dbReference type="EMBL" id="JBHMAG010000018">
    <property type="protein sequence ID" value="MFB9755481.1"/>
    <property type="molecule type" value="Genomic_DNA"/>
</dbReference>
<comment type="caution">
    <text evidence="3">The sequence shown here is derived from an EMBL/GenBank/DDBJ whole genome shotgun (WGS) entry which is preliminary data.</text>
</comment>
<dbReference type="Gene3D" id="3.10.450.40">
    <property type="match status" value="2"/>
</dbReference>
<gene>
    <name evidence="3" type="ORF">ACFFNY_28220</name>
</gene>
<sequence length="162" mass="18604">MVKKIAYGTVIGLVLIAAVLVFFYRTIHGEEWALEAAAKQTVTETTYMKTVDRVESFVGEKPYIIVFGQDPDGNKAIAWVNDGNAHMQYASTGVSEDDVRGVVEQANPDNEVLRIVPGVLNDNYVWEALYKRKEEDDRIRYYYGYYRFDNGAEIDTWRMTKR</sequence>
<dbReference type="Pfam" id="PF17881">
    <property type="entry name" value="TseB"/>
    <property type="match status" value="1"/>
</dbReference>
<keyword evidence="4" id="KW-1185">Reference proteome</keyword>
<protein>
    <submittedName>
        <fullName evidence="3">DUF5590 domain-containing protein</fullName>
    </submittedName>
</protein>
<dbReference type="InterPro" id="IPR041401">
    <property type="entry name" value="TseB-like_dom"/>
</dbReference>
<accession>A0ABV5W5J6</accession>
<keyword evidence="1" id="KW-0472">Membrane</keyword>
<keyword evidence="1" id="KW-1133">Transmembrane helix</keyword>
<dbReference type="RefSeq" id="WP_344908522.1">
    <property type="nucleotide sequence ID" value="NZ_BAAAYO010000006.1"/>
</dbReference>
<organism evidence="3 4">
    <name type="scientific">Paenibacillus hodogayensis</name>
    <dbReference type="NCBI Taxonomy" id="279208"/>
    <lineage>
        <taxon>Bacteria</taxon>
        <taxon>Bacillati</taxon>
        <taxon>Bacillota</taxon>
        <taxon>Bacilli</taxon>
        <taxon>Bacillales</taxon>
        <taxon>Paenibacillaceae</taxon>
        <taxon>Paenibacillus</taxon>
    </lineage>
</organism>
<keyword evidence="1" id="KW-0812">Transmembrane</keyword>
<dbReference type="Proteomes" id="UP001589619">
    <property type="component" value="Unassembled WGS sequence"/>
</dbReference>
<dbReference type="InterPro" id="IPR046350">
    <property type="entry name" value="Cystatin_sf"/>
</dbReference>
<dbReference type="SUPFAM" id="SSF54403">
    <property type="entry name" value="Cystatin/monellin"/>
    <property type="match status" value="2"/>
</dbReference>
<reference evidence="3 4" key="1">
    <citation type="submission" date="2024-09" db="EMBL/GenBank/DDBJ databases">
        <authorList>
            <person name="Sun Q."/>
            <person name="Mori K."/>
        </authorList>
    </citation>
    <scope>NUCLEOTIDE SEQUENCE [LARGE SCALE GENOMIC DNA]</scope>
    <source>
        <strain evidence="3 4">JCM 12520</strain>
    </source>
</reference>
<evidence type="ECO:0000256" key="1">
    <source>
        <dbReference type="SAM" id="Phobius"/>
    </source>
</evidence>
<evidence type="ECO:0000313" key="3">
    <source>
        <dbReference type="EMBL" id="MFB9755481.1"/>
    </source>
</evidence>
<name>A0ABV5W5J6_9BACL</name>
<proteinExistence type="predicted"/>
<evidence type="ECO:0000313" key="4">
    <source>
        <dbReference type="Proteomes" id="UP001589619"/>
    </source>
</evidence>